<name>A0A3N4KB34_9PEZI</name>
<evidence type="ECO:0000313" key="4">
    <source>
        <dbReference type="EMBL" id="RPB07724.1"/>
    </source>
</evidence>
<dbReference type="Pfam" id="PF13193">
    <property type="entry name" value="AMP-binding_C"/>
    <property type="match status" value="1"/>
</dbReference>
<dbReference type="STRING" id="1392247.A0A3N4KB34"/>
<dbReference type="SUPFAM" id="SSF56801">
    <property type="entry name" value="Acetyl-CoA synthetase-like"/>
    <property type="match status" value="1"/>
</dbReference>
<sequence length="552" mass="61140">MSKTTSPFFAGPKTGPLPTTDLLSWMFDDQGYDCNKKIYIDASDTTRFITSAIAKSIVRKLAKGLRDAGLNKGDCVLVHAFNDIYYSMLVLGIVAAGGVFTATNPAYTAREMEYHIKASNAQFIITEPEMLPTILEVANKSDINIKDIWIFHPLKDQKVPAGEKSWEELLTKGESDWVRFDDERLAREATAFRLFSSGTTGLPKAVDISHLNLMAQHVAVSEFKPKPYEPISIIPLPMFHVACVPHAHVVLLRAGRTAYILRRFDLELYLSTVEKYGINELGLVPPLAVLLVMSPLTKKYSLRNIKTVLIGAAPLSKDIQARLKNTVNPDKNPLVNQVWGMTESTCIATMFHNMEDDDTGSVGRLLPNLEAKLVDGAGNDISAYDTPGEICLRGPTMIKGYYNNDAANRESYDSDGFYHTGDIGLCDGKTKKWYIVDRKKELIKVRGFQVAPPELEGILLEHPHIVDAAVIGVVAETHGSELPRAYVVRRPGSNLEEQEVKEYMKTKVASYKQLEGGVVFLDAIPKNASGKILKNALRELARKEMAAVKAKL</sequence>
<dbReference type="EMBL" id="ML119176">
    <property type="protein sequence ID" value="RPB07724.1"/>
    <property type="molecule type" value="Genomic_DNA"/>
</dbReference>
<evidence type="ECO:0000259" key="3">
    <source>
        <dbReference type="Pfam" id="PF13193"/>
    </source>
</evidence>
<feature type="domain" description="AMP-binding enzyme C-terminal" evidence="3">
    <location>
        <begin position="454"/>
        <end position="531"/>
    </location>
</feature>
<dbReference type="Proteomes" id="UP000277580">
    <property type="component" value="Unassembled WGS sequence"/>
</dbReference>
<dbReference type="GO" id="GO:0016405">
    <property type="term" value="F:CoA-ligase activity"/>
    <property type="evidence" value="ECO:0007669"/>
    <property type="project" value="TreeGrafter"/>
</dbReference>
<dbReference type="InterPro" id="IPR045851">
    <property type="entry name" value="AMP-bd_C_sf"/>
</dbReference>
<dbReference type="CDD" id="cd05911">
    <property type="entry name" value="Firefly_Luc_like"/>
    <property type="match status" value="1"/>
</dbReference>
<dbReference type="GO" id="GO:0019748">
    <property type="term" value="P:secondary metabolic process"/>
    <property type="evidence" value="ECO:0007669"/>
    <property type="project" value="TreeGrafter"/>
</dbReference>
<dbReference type="PANTHER" id="PTHR24096:SF265">
    <property type="entry name" value="ENZYME, PUTATIVE (AFU_ORTHOLOGUE AFUA_5G14270)-RELATED"/>
    <property type="match status" value="1"/>
</dbReference>
<evidence type="ECO:0000259" key="2">
    <source>
        <dbReference type="Pfam" id="PF00501"/>
    </source>
</evidence>
<reference evidence="4 5" key="1">
    <citation type="journal article" date="2018" name="Nat. Ecol. Evol.">
        <title>Pezizomycetes genomes reveal the molecular basis of ectomycorrhizal truffle lifestyle.</title>
        <authorList>
            <person name="Murat C."/>
            <person name="Payen T."/>
            <person name="Noel B."/>
            <person name="Kuo A."/>
            <person name="Morin E."/>
            <person name="Chen J."/>
            <person name="Kohler A."/>
            <person name="Krizsan K."/>
            <person name="Balestrini R."/>
            <person name="Da Silva C."/>
            <person name="Montanini B."/>
            <person name="Hainaut M."/>
            <person name="Levati E."/>
            <person name="Barry K.W."/>
            <person name="Belfiori B."/>
            <person name="Cichocki N."/>
            <person name="Clum A."/>
            <person name="Dockter R.B."/>
            <person name="Fauchery L."/>
            <person name="Guy J."/>
            <person name="Iotti M."/>
            <person name="Le Tacon F."/>
            <person name="Lindquist E.A."/>
            <person name="Lipzen A."/>
            <person name="Malagnac F."/>
            <person name="Mello A."/>
            <person name="Molinier V."/>
            <person name="Miyauchi S."/>
            <person name="Poulain J."/>
            <person name="Riccioni C."/>
            <person name="Rubini A."/>
            <person name="Sitrit Y."/>
            <person name="Splivallo R."/>
            <person name="Traeger S."/>
            <person name="Wang M."/>
            <person name="Zifcakova L."/>
            <person name="Wipf D."/>
            <person name="Zambonelli A."/>
            <person name="Paolocci F."/>
            <person name="Nowrousian M."/>
            <person name="Ottonello S."/>
            <person name="Baldrian P."/>
            <person name="Spatafora J.W."/>
            <person name="Henrissat B."/>
            <person name="Nagy L.G."/>
            <person name="Aury J.M."/>
            <person name="Wincker P."/>
            <person name="Grigoriev I.V."/>
            <person name="Bonfante P."/>
            <person name="Martin F.M."/>
        </authorList>
    </citation>
    <scope>NUCLEOTIDE SEQUENCE [LARGE SCALE GENOMIC DNA]</scope>
    <source>
        <strain evidence="4 5">CCBAS932</strain>
    </source>
</reference>
<keyword evidence="4" id="KW-0436">Ligase</keyword>
<accession>A0A3N4KB34</accession>
<dbReference type="Pfam" id="PF00501">
    <property type="entry name" value="AMP-binding"/>
    <property type="match status" value="1"/>
</dbReference>
<dbReference type="PANTHER" id="PTHR24096">
    <property type="entry name" value="LONG-CHAIN-FATTY-ACID--COA LIGASE"/>
    <property type="match status" value="1"/>
</dbReference>
<gene>
    <name evidence="4" type="ORF">P167DRAFT_495338</name>
</gene>
<organism evidence="4 5">
    <name type="scientific">Morchella conica CCBAS932</name>
    <dbReference type="NCBI Taxonomy" id="1392247"/>
    <lineage>
        <taxon>Eukaryota</taxon>
        <taxon>Fungi</taxon>
        <taxon>Dikarya</taxon>
        <taxon>Ascomycota</taxon>
        <taxon>Pezizomycotina</taxon>
        <taxon>Pezizomycetes</taxon>
        <taxon>Pezizales</taxon>
        <taxon>Morchellaceae</taxon>
        <taxon>Morchella</taxon>
    </lineage>
</organism>
<dbReference type="InterPro" id="IPR025110">
    <property type="entry name" value="AMP-bd_C"/>
</dbReference>
<comment type="similarity">
    <text evidence="1">Belongs to the ATP-dependent AMP-binding enzyme family.</text>
</comment>
<dbReference type="InterPro" id="IPR042099">
    <property type="entry name" value="ANL_N_sf"/>
</dbReference>
<evidence type="ECO:0000256" key="1">
    <source>
        <dbReference type="ARBA" id="ARBA00006432"/>
    </source>
</evidence>
<dbReference type="Gene3D" id="3.40.50.12780">
    <property type="entry name" value="N-terminal domain of ligase-like"/>
    <property type="match status" value="1"/>
</dbReference>
<evidence type="ECO:0000313" key="5">
    <source>
        <dbReference type="Proteomes" id="UP000277580"/>
    </source>
</evidence>
<dbReference type="InterPro" id="IPR000873">
    <property type="entry name" value="AMP-dep_synth/lig_dom"/>
</dbReference>
<feature type="domain" description="AMP-dependent synthetase/ligase" evidence="2">
    <location>
        <begin position="38"/>
        <end position="402"/>
    </location>
</feature>
<protein>
    <submittedName>
        <fullName evidence="4">4-coumarate-CoA ligase</fullName>
    </submittedName>
</protein>
<dbReference type="OrthoDB" id="6509636at2759"/>
<dbReference type="InParanoid" id="A0A3N4KB34"/>
<dbReference type="FunFam" id="3.30.300.30:FF:000007">
    <property type="entry name" value="4-coumarate--CoA ligase 2"/>
    <property type="match status" value="1"/>
</dbReference>
<keyword evidence="5" id="KW-1185">Reference proteome</keyword>
<dbReference type="AlphaFoldDB" id="A0A3N4KB34"/>
<proteinExistence type="inferred from homology"/>
<dbReference type="Gene3D" id="3.30.300.30">
    <property type="match status" value="1"/>
</dbReference>